<feature type="domain" description="Phage head morphogenesis" evidence="1">
    <location>
        <begin position="186"/>
        <end position="291"/>
    </location>
</feature>
<evidence type="ECO:0000313" key="2">
    <source>
        <dbReference type="EMBL" id="TVV27245.1"/>
    </source>
</evidence>
<comment type="caution">
    <text evidence="2">The sequence shown here is derived from an EMBL/GenBank/DDBJ whole genome shotgun (WGS) entry which is preliminary data.</text>
</comment>
<evidence type="ECO:0000259" key="1">
    <source>
        <dbReference type="Pfam" id="PF04233"/>
    </source>
</evidence>
<dbReference type="NCBIfam" id="TIGR01641">
    <property type="entry name" value="phageSPP1_gp7"/>
    <property type="match status" value="1"/>
</dbReference>
<protein>
    <submittedName>
        <fullName evidence="2">Phage head morphogenesis protein</fullName>
    </submittedName>
</protein>
<dbReference type="RefSeq" id="WP_145463782.1">
    <property type="nucleotide sequence ID" value="NZ_VNHC01000002.1"/>
</dbReference>
<dbReference type="EMBL" id="VNHC01000002">
    <property type="protein sequence ID" value="TVV27245.1"/>
    <property type="molecule type" value="Genomic_DNA"/>
</dbReference>
<gene>
    <name evidence="2" type="ORF">FO435_04820</name>
</gene>
<reference evidence="2 3" key="1">
    <citation type="submission" date="2019-07" db="EMBL/GenBank/DDBJ databases">
        <title>Genome sequence of Weissella cibaria GK1.</title>
        <authorList>
            <person name="Choi H.-J."/>
        </authorList>
    </citation>
    <scope>NUCLEOTIDE SEQUENCE [LARGE SCALE GENOMIC DNA]</scope>
    <source>
        <strain evidence="2 3">GK1</strain>
    </source>
</reference>
<dbReference type="Proteomes" id="UP000320012">
    <property type="component" value="Unassembled WGS sequence"/>
</dbReference>
<dbReference type="InterPro" id="IPR006528">
    <property type="entry name" value="Phage_head_morphogenesis_dom"/>
</dbReference>
<evidence type="ECO:0000313" key="3">
    <source>
        <dbReference type="Proteomes" id="UP000320012"/>
    </source>
</evidence>
<name>A0A9Q8JHI9_9LACO</name>
<dbReference type="AlphaFoldDB" id="A0A9Q8JHI9"/>
<sequence>MVTSKDYWTKRMDGIFDKLDKKEVKLNDELMKYYQDALTDINDKIYKFYDRYGKDNGFDYEEAIKQVRDTDLSDYVKRANNYRKGLQNDAEALKRLNAQYVTAKINRLELLKLELEFSMIQATNDQEGTLTDYLSNQSKYVYGAAVAGQAVSTLNNREIKEILSSQWSGANYSTRIWRNADVMVNALKDALVKAAIRGDNPHVTARELSKKLGSGRYVTERLVRTESTYVANQAISRRYNESGFKQYEFVAVMDDRTSNVCRGLNGTVHKLSDFISGDNAPAMHPNCRSRIVPSDDDLAMFDKYLDKTSDE</sequence>
<proteinExistence type="predicted"/>
<dbReference type="Pfam" id="PF04233">
    <property type="entry name" value="Phage_Mu_F"/>
    <property type="match status" value="1"/>
</dbReference>
<accession>A0A9Q8JHI9</accession>
<organism evidence="2 3">
    <name type="scientific">Weissella cibaria</name>
    <dbReference type="NCBI Taxonomy" id="137591"/>
    <lineage>
        <taxon>Bacteria</taxon>
        <taxon>Bacillati</taxon>
        <taxon>Bacillota</taxon>
        <taxon>Bacilli</taxon>
        <taxon>Lactobacillales</taxon>
        <taxon>Lactobacillaceae</taxon>
        <taxon>Weissella</taxon>
    </lineage>
</organism>